<dbReference type="GO" id="GO:0043683">
    <property type="term" value="P:type IV pilus assembly"/>
    <property type="evidence" value="ECO:0007669"/>
    <property type="project" value="InterPro"/>
</dbReference>
<keyword evidence="1" id="KW-0812">Transmembrane</keyword>
<dbReference type="Proteomes" id="UP000518288">
    <property type="component" value="Unassembled WGS sequence"/>
</dbReference>
<dbReference type="AlphaFoldDB" id="A0A7Y9U804"/>
<name>A0A7Y9U804_9BURK</name>
<sequence>MTSTRRLRRVRGVTLVELLVAMGLGLFLVGVMGTIFLGSKGTFQSQNHVARLQESARFSVDTLSADLRMAGFQGCRGLGLTTPMLNTLNTPTAFLYNFAQGVWASRHNGSAWGPALASTLTSLSPAPDSAGDVLTVRRAVGTGWSLTAEMGSATAALNVTSTGRITTGDLLMVSDCAGAAVFQATNATPGVSGSIEHSASVTATPGVSTNSLGRPFLQDAVVYRLGTVTYYLAPSQRTGKTTQRALWSFTSPVYDGTVQPQELVTGVERFRVTLGLDSNGDGAADAYAAPAAVTDWARVVTVQTELLLASTEDGISSSVQPYTFDGTTVTPTDRRLRTVVSLTAQVRNALR</sequence>
<keyword evidence="1" id="KW-1133">Transmembrane helix</keyword>
<accession>A0A7Y9U804</accession>
<organism evidence="2 3">
    <name type="scientific">Sphaerotilus montanus</name>
    <dbReference type="NCBI Taxonomy" id="522889"/>
    <lineage>
        <taxon>Bacteria</taxon>
        <taxon>Pseudomonadati</taxon>
        <taxon>Pseudomonadota</taxon>
        <taxon>Betaproteobacteria</taxon>
        <taxon>Burkholderiales</taxon>
        <taxon>Sphaerotilaceae</taxon>
        <taxon>Sphaerotilus</taxon>
    </lineage>
</organism>
<dbReference type="RefSeq" id="WP_179634754.1">
    <property type="nucleotide sequence ID" value="NZ_JACCFH010000001.1"/>
</dbReference>
<keyword evidence="1" id="KW-0472">Membrane</keyword>
<dbReference type="Pfam" id="PF16074">
    <property type="entry name" value="PilW"/>
    <property type="match status" value="1"/>
</dbReference>
<keyword evidence="3" id="KW-1185">Reference proteome</keyword>
<dbReference type="InterPro" id="IPR032092">
    <property type="entry name" value="PilW"/>
</dbReference>
<evidence type="ECO:0000313" key="3">
    <source>
        <dbReference type="Proteomes" id="UP000518288"/>
    </source>
</evidence>
<evidence type="ECO:0000256" key="1">
    <source>
        <dbReference type="SAM" id="Phobius"/>
    </source>
</evidence>
<feature type="transmembrane region" description="Helical" evidence="1">
    <location>
        <begin position="12"/>
        <end position="37"/>
    </location>
</feature>
<evidence type="ECO:0000313" key="2">
    <source>
        <dbReference type="EMBL" id="NYG34061.1"/>
    </source>
</evidence>
<gene>
    <name evidence="2" type="ORF">BDD16_003047</name>
</gene>
<protein>
    <submittedName>
        <fullName evidence="2">Type IV pilus assembly protein PilW</fullName>
    </submittedName>
</protein>
<reference evidence="2 3" key="1">
    <citation type="submission" date="2020-07" db="EMBL/GenBank/DDBJ databases">
        <title>Genomic Encyclopedia of Archaeal and Bacterial Type Strains, Phase II (KMG-II): from individual species to whole genera.</title>
        <authorList>
            <person name="Goeker M."/>
        </authorList>
    </citation>
    <scope>NUCLEOTIDE SEQUENCE [LARGE SCALE GENOMIC DNA]</scope>
    <source>
        <strain evidence="2 3">DSM 21226</strain>
    </source>
</reference>
<dbReference type="EMBL" id="JACCFH010000001">
    <property type="protein sequence ID" value="NYG34061.1"/>
    <property type="molecule type" value="Genomic_DNA"/>
</dbReference>
<proteinExistence type="predicted"/>
<comment type="caution">
    <text evidence="2">The sequence shown here is derived from an EMBL/GenBank/DDBJ whole genome shotgun (WGS) entry which is preliminary data.</text>
</comment>